<organism evidence="8 9">
    <name type="scientific">Schizopora paradoxa</name>
    <dbReference type="NCBI Taxonomy" id="27342"/>
    <lineage>
        <taxon>Eukaryota</taxon>
        <taxon>Fungi</taxon>
        <taxon>Dikarya</taxon>
        <taxon>Basidiomycota</taxon>
        <taxon>Agaricomycotina</taxon>
        <taxon>Agaricomycetes</taxon>
        <taxon>Hymenochaetales</taxon>
        <taxon>Schizoporaceae</taxon>
        <taxon>Schizopora</taxon>
    </lineage>
</organism>
<proteinExistence type="predicted"/>
<protein>
    <recommendedName>
        <fullName evidence="5">phosphoethanolamine N-methyltransferase</fullName>
        <ecNumber evidence="5">2.1.1.103</ecNumber>
    </recommendedName>
</protein>
<dbReference type="PANTHER" id="PTHR44307">
    <property type="entry name" value="PHOSPHOETHANOLAMINE METHYLTRANSFERASE"/>
    <property type="match status" value="1"/>
</dbReference>
<accession>A0A0H2RQT6</accession>
<dbReference type="Gene3D" id="3.30.530.20">
    <property type="match status" value="1"/>
</dbReference>
<evidence type="ECO:0000256" key="4">
    <source>
        <dbReference type="ARBA" id="ARBA00022679"/>
    </source>
</evidence>
<dbReference type="EMBL" id="KQ085951">
    <property type="protein sequence ID" value="KLO13932.1"/>
    <property type="molecule type" value="Genomic_DNA"/>
</dbReference>
<keyword evidence="9" id="KW-1185">Reference proteome</keyword>
<evidence type="ECO:0000256" key="2">
    <source>
        <dbReference type="ARBA" id="ARBA00005189"/>
    </source>
</evidence>
<comment type="catalytic activity">
    <reaction evidence="7">
        <text>N-methylethanolamine phosphate + S-adenosyl-L-methionine = N,N-dimethylethanolamine phosphate + S-adenosyl-L-homocysteine + H(+)</text>
        <dbReference type="Rhea" id="RHEA:25321"/>
        <dbReference type="ChEBI" id="CHEBI:15378"/>
        <dbReference type="ChEBI" id="CHEBI:57781"/>
        <dbReference type="ChEBI" id="CHEBI:57856"/>
        <dbReference type="ChEBI" id="CHEBI:58641"/>
        <dbReference type="ChEBI" id="CHEBI:59789"/>
        <dbReference type="EC" id="2.1.1.103"/>
    </reaction>
    <physiologicalReaction direction="left-to-right" evidence="7">
        <dbReference type="Rhea" id="RHEA:25322"/>
    </physiologicalReaction>
</comment>
<dbReference type="PANTHER" id="PTHR44307:SF2">
    <property type="entry name" value="PHOSPHOETHANOLAMINE METHYLTRANSFERASE ISOFORM X1"/>
    <property type="match status" value="1"/>
</dbReference>
<dbReference type="InterPro" id="IPR029063">
    <property type="entry name" value="SAM-dependent_MTases_sf"/>
</dbReference>
<dbReference type="SUPFAM" id="SSF55961">
    <property type="entry name" value="Bet v1-like"/>
    <property type="match status" value="1"/>
</dbReference>
<comment type="pathway">
    <text evidence="1">Phospholipid metabolism; phosphatidylcholine biosynthesis.</text>
</comment>
<dbReference type="CDD" id="cd02440">
    <property type="entry name" value="AdoMet_MTases"/>
    <property type="match status" value="1"/>
</dbReference>
<gene>
    <name evidence="8" type="ORF">SCHPADRAFT_873329</name>
</gene>
<evidence type="ECO:0000256" key="1">
    <source>
        <dbReference type="ARBA" id="ARBA00004969"/>
    </source>
</evidence>
<dbReference type="OrthoDB" id="61390at2759"/>
<dbReference type="Proteomes" id="UP000053477">
    <property type="component" value="Unassembled WGS sequence"/>
</dbReference>
<keyword evidence="3 8" id="KW-0489">Methyltransferase</keyword>
<reference evidence="8 9" key="1">
    <citation type="submission" date="2015-04" db="EMBL/GenBank/DDBJ databases">
        <title>Complete genome sequence of Schizopora paradoxa KUC8140, a cosmopolitan wood degrader in East Asia.</title>
        <authorList>
            <consortium name="DOE Joint Genome Institute"/>
            <person name="Min B."/>
            <person name="Park H."/>
            <person name="Jang Y."/>
            <person name="Kim J.-J."/>
            <person name="Kim K.H."/>
            <person name="Pangilinan J."/>
            <person name="Lipzen A."/>
            <person name="Riley R."/>
            <person name="Grigoriev I.V."/>
            <person name="Spatafora J.W."/>
            <person name="Choi I.-G."/>
        </authorList>
    </citation>
    <scope>NUCLEOTIDE SEQUENCE [LARGE SCALE GENOMIC DNA]</scope>
    <source>
        <strain evidence="8 9">KUC8140</strain>
    </source>
</reference>
<evidence type="ECO:0000256" key="3">
    <source>
        <dbReference type="ARBA" id="ARBA00022603"/>
    </source>
</evidence>
<comment type="pathway">
    <text evidence="2">Lipid metabolism.</text>
</comment>
<name>A0A0H2RQT6_9AGAM</name>
<evidence type="ECO:0000313" key="8">
    <source>
        <dbReference type="EMBL" id="KLO13932.1"/>
    </source>
</evidence>
<dbReference type="Gene3D" id="3.40.50.150">
    <property type="entry name" value="Vaccinia Virus protein VP39"/>
    <property type="match status" value="1"/>
</dbReference>
<evidence type="ECO:0000256" key="7">
    <source>
        <dbReference type="ARBA" id="ARBA00047841"/>
    </source>
</evidence>
<dbReference type="InterPro" id="IPR023393">
    <property type="entry name" value="START-like_dom_sf"/>
</dbReference>
<evidence type="ECO:0000313" key="9">
    <source>
        <dbReference type="Proteomes" id="UP000053477"/>
    </source>
</evidence>
<dbReference type="SUPFAM" id="SSF53335">
    <property type="entry name" value="S-adenosyl-L-methionine-dependent methyltransferases"/>
    <property type="match status" value="1"/>
</dbReference>
<dbReference type="Pfam" id="PF10604">
    <property type="entry name" value="Polyketide_cyc2"/>
    <property type="match status" value="1"/>
</dbReference>
<dbReference type="GO" id="GO:0032259">
    <property type="term" value="P:methylation"/>
    <property type="evidence" value="ECO:0007669"/>
    <property type="project" value="UniProtKB-KW"/>
</dbReference>
<evidence type="ECO:0000256" key="6">
    <source>
        <dbReference type="ARBA" id="ARBA00047619"/>
    </source>
</evidence>
<evidence type="ECO:0000256" key="5">
    <source>
        <dbReference type="ARBA" id="ARBA00035674"/>
    </source>
</evidence>
<dbReference type="STRING" id="27342.A0A0H2RQT6"/>
<sequence length="451" mass="50306">MGLWPFVLKRSVVTTDVVHAPFERVQEVLRDPPALITLNPLVVGYELQPGTDDTYIITDKLRVLGIPFTSKYTAQVTKGDEITTFIVKAGAGTSSTNIWKWVVQANGDGVEVTEEAKVEAPFLTILFVVSTIKRTHKILLQQLKSKLEGKEESQAKGDEAQATPKRKKELYDMSHLELNKLPGDDPNTAPKSEWLNMGYWKSTSSFPEACTNLCDEVLHAARITSTDRVLDVGHACGDSLLHIISQLPSGLPLSLTGITSLPAHYEKARTRVENATRVELDGARQPEIRLHLGDVIYRPSSPPNHPFKPLGETDPFPFDKILALDCAYHFETRKVFFEQAFGHLSPGGRIALADICLPATSGSFLRRMIDATGALMPRENMVTIDEYETQLRRVGFEDVSVRDITDDVFPGFRAFLRTKGWRWLLTEWVVGLYAADGARFVLASAEKPRFQ</sequence>
<dbReference type="EC" id="2.1.1.103" evidence="5"/>
<comment type="catalytic activity">
    <reaction evidence="6">
        <text>N,N-dimethylethanolamine phosphate + S-adenosyl-L-methionine = phosphocholine + S-adenosyl-L-homocysteine + H(+)</text>
        <dbReference type="Rhea" id="RHEA:25325"/>
        <dbReference type="ChEBI" id="CHEBI:15378"/>
        <dbReference type="ChEBI" id="CHEBI:57856"/>
        <dbReference type="ChEBI" id="CHEBI:58641"/>
        <dbReference type="ChEBI" id="CHEBI:59789"/>
        <dbReference type="ChEBI" id="CHEBI:295975"/>
        <dbReference type="EC" id="2.1.1.103"/>
    </reaction>
    <physiologicalReaction direction="left-to-right" evidence="6">
        <dbReference type="Rhea" id="RHEA:25326"/>
    </physiologicalReaction>
</comment>
<dbReference type="GO" id="GO:0000234">
    <property type="term" value="F:phosphoethanolamine N-methyltransferase activity"/>
    <property type="evidence" value="ECO:0007669"/>
    <property type="project" value="UniProtKB-EC"/>
</dbReference>
<keyword evidence="4 8" id="KW-0808">Transferase</keyword>
<dbReference type="InterPro" id="IPR019587">
    <property type="entry name" value="Polyketide_cyclase/dehydratase"/>
</dbReference>
<dbReference type="InParanoid" id="A0A0H2RQT6"/>
<dbReference type="AlphaFoldDB" id="A0A0H2RQT6"/>